<name>A0A2A2DEK9_9ACTN</name>
<comment type="caution">
    <text evidence="1">The sequence shown here is derived from an EMBL/GenBank/DDBJ whole genome shotgun (WGS) entry which is preliminary data.</text>
</comment>
<accession>A0A2A2DEK9</accession>
<proteinExistence type="predicted"/>
<evidence type="ECO:0000313" key="1">
    <source>
        <dbReference type="EMBL" id="PAU50903.1"/>
    </source>
</evidence>
<dbReference type="RefSeq" id="WP_095578390.1">
    <property type="nucleotide sequence ID" value="NZ_JAJQQQ010000032.1"/>
</dbReference>
<organism evidence="1 2">
    <name type="scientific">Streptomyces albireticuli</name>
    <dbReference type="NCBI Taxonomy" id="1940"/>
    <lineage>
        <taxon>Bacteria</taxon>
        <taxon>Bacillati</taxon>
        <taxon>Actinomycetota</taxon>
        <taxon>Actinomycetes</taxon>
        <taxon>Kitasatosporales</taxon>
        <taxon>Streptomycetaceae</taxon>
        <taxon>Streptomyces</taxon>
    </lineage>
</organism>
<dbReference type="AlphaFoldDB" id="A0A2A2DEK9"/>
<gene>
    <name evidence="1" type="ORF">CK936_00130</name>
</gene>
<reference evidence="1 2" key="1">
    <citation type="submission" date="2017-08" db="EMBL/GenBank/DDBJ databases">
        <title>Genome sequence of Streptomyces albireticuli NRRL B-1670.</title>
        <authorList>
            <person name="Graham D.E."/>
            <person name="Mahan K.M."/>
            <person name="Klingeman D.M."/>
            <person name="Hettich R.L."/>
            <person name="Parry R.J."/>
            <person name="Spain J.C."/>
        </authorList>
    </citation>
    <scope>NUCLEOTIDE SEQUENCE [LARGE SCALE GENOMIC DNA]</scope>
    <source>
        <strain evidence="1 2">NRRL B-1670</strain>
    </source>
</reference>
<dbReference type="Proteomes" id="UP000218944">
    <property type="component" value="Unassembled WGS sequence"/>
</dbReference>
<protein>
    <submittedName>
        <fullName evidence="1">Uncharacterized protein</fullName>
    </submittedName>
</protein>
<keyword evidence="2" id="KW-1185">Reference proteome</keyword>
<dbReference type="EMBL" id="NSJV01000004">
    <property type="protein sequence ID" value="PAU50903.1"/>
    <property type="molecule type" value="Genomic_DNA"/>
</dbReference>
<evidence type="ECO:0000313" key="2">
    <source>
        <dbReference type="Proteomes" id="UP000218944"/>
    </source>
</evidence>
<sequence>MPTPEPVKLRSDFGEPYVLAVPHTPVTDPRLSATDVGVYMRCRWLLDVCFPYGSLDWLISELRMPKTETHESVQRLVELGYLETVGAVEVEFRSAREIGDGVRTAIEATMDDLTPTERAAVARFADLVDQRQERATAALRAEQMRGLSGS</sequence>